<evidence type="ECO:0000256" key="9">
    <source>
        <dbReference type="ARBA" id="ARBA00037934"/>
    </source>
</evidence>
<comment type="similarity">
    <text evidence="9">Belongs to the SEC20 family.</text>
</comment>
<dbReference type="InterPro" id="IPR005606">
    <property type="entry name" value="Sec20"/>
</dbReference>
<evidence type="ECO:0000259" key="13">
    <source>
        <dbReference type="Pfam" id="PF03908"/>
    </source>
</evidence>
<feature type="compositionally biased region" description="Polar residues" evidence="11">
    <location>
        <begin position="330"/>
        <end position="343"/>
    </location>
</feature>
<keyword evidence="15" id="KW-1185">Reference proteome</keyword>
<sequence>MEEEEDVVAAVEEVFKEWTLNFTEVTRHVQLIEICGTSGGTVEANNLPRLNATAHDCLSALRSAQLRLDLLAQQQPTDHQIESCQNTLQAWKDEYQSLQLKLRNANLKAKANIRKAAQEERELLLGGGEESTIRRRNLETKAGMTAAAESITQGLRRARQMMVQEVERGASTLATIDQSTGTLRKAESEYKGHRSLLMSTRRLLTFMRRQDILDRIIMVVGFIFFCMVVLYIFTKRVGILKLQRKLSASMKSENPEINLASDYAYASNPHFVKDKMKVTIGSSERKVAVDAGPPSDPAFLDISIHQTSSSNPVNSDVRLDINDEKETKTHLTSSNPSFLSKNSPLEIHDEL</sequence>
<feature type="transmembrane region" description="Helical" evidence="12">
    <location>
        <begin position="216"/>
        <end position="234"/>
    </location>
</feature>
<proteinExistence type="inferred from homology"/>
<keyword evidence="5" id="KW-0931">ER-Golgi transport</keyword>
<keyword evidence="8 12" id="KW-0472">Membrane</keyword>
<evidence type="ECO:0000256" key="11">
    <source>
        <dbReference type="SAM" id="MobiDB-lite"/>
    </source>
</evidence>
<evidence type="ECO:0000313" key="15">
    <source>
        <dbReference type="Proteomes" id="UP000824469"/>
    </source>
</evidence>
<evidence type="ECO:0000256" key="10">
    <source>
        <dbReference type="SAM" id="Coils"/>
    </source>
</evidence>
<dbReference type="AlphaFoldDB" id="A0AA38G201"/>
<feature type="domain" description="Sec20 C-terminal" evidence="13">
    <location>
        <begin position="148"/>
        <end position="237"/>
    </location>
</feature>
<evidence type="ECO:0000256" key="8">
    <source>
        <dbReference type="ARBA" id="ARBA00023136"/>
    </source>
</evidence>
<dbReference type="PANTHER" id="PTHR12825">
    <property type="entry name" value="BNIP1-RELATED"/>
    <property type="match status" value="1"/>
</dbReference>
<comment type="caution">
    <text evidence="14">The sequence shown here is derived from an EMBL/GenBank/DDBJ whole genome shotgun (WGS) entry which is preliminary data.</text>
</comment>
<organism evidence="14 15">
    <name type="scientific">Taxus chinensis</name>
    <name type="common">Chinese yew</name>
    <name type="synonym">Taxus wallichiana var. chinensis</name>
    <dbReference type="NCBI Taxonomy" id="29808"/>
    <lineage>
        <taxon>Eukaryota</taxon>
        <taxon>Viridiplantae</taxon>
        <taxon>Streptophyta</taxon>
        <taxon>Embryophyta</taxon>
        <taxon>Tracheophyta</taxon>
        <taxon>Spermatophyta</taxon>
        <taxon>Pinopsida</taxon>
        <taxon>Pinidae</taxon>
        <taxon>Conifers II</taxon>
        <taxon>Cupressales</taxon>
        <taxon>Taxaceae</taxon>
        <taxon>Taxus</taxon>
    </lineage>
</organism>
<evidence type="ECO:0000313" key="14">
    <source>
        <dbReference type="EMBL" id="KAH9313574.1"/>
    </source>
</evidence>
<keyword evidence="3 12" id="KW-0812">Transmembrane</keyword>
<keyword evidence="4" id="KW-0256">Endoplasmic reticulum</keyword>
<name>A0AA38G201_TAXCH</name>
<evidence type="ECO:0000256" key="6">
    <source>
        <dbReference type="ARBA" id="ARBA00022989"/>
    </source>
</evidence>
<keyword evidence="7 10" id="KW-0175">Coiled coil</keyword>
<evidence type="ECO:0000256" key="3">
    <source>
        <dbReference type="ARBA" id="ARBA00022692"/>
    </source>
</evidence>
<dbReference type="GO" id="GO:0006890">
    <property type="term" value="P:retrograde vesicle-mediated transport, Golgi to endoplasmic reticulum"/>
    <property type="evidence" value="ECO:0007669"/>
    <property type="project" value="InterPro"/>
</dbReference>
<evidence type="ECO:0000256" key="12">
    <source>
        <dbReference type="SAM" id="Phobius"/>
    </source>
</evidence>
<dbReference type="GO" id="GO:0005484">
    <property type="term" value="F:SNAP receptor activity"/>
    <property type="evidence" value="ECO:0007669"/>
    <property type="project" value="InterPro"/>
</dbReference>
<keyword evidence="2" id="KW-0813">Transport</keyword>
<evidence type="ECO:0000256" key="5">
    <source>
        <dbReference type="ARBA" id="ARBA00022892"/>
    </source>
</evidence>
<dbReference type="InterPro" id="IPR056173">
    <property type="entry name" value="Sec20_C"/>
</dbReference>
<feature type="region of interest" description="Disordered" evidence="11">
    <location>
        <begin position="327"/>
        <end position="351"/>
    </location>
</feature>
<dbReference type="Proteomes" id="UP000824469">
    <property type="component" value="Unassembled WGS sequence"/>
</dbReference>
<accession>A0AA38G201</accession>
<dbReference type="EMBL" id="JAHRHJ020000005">
    <property type="protein sequence ID" value="KAH9313574.1"/>
    <property type="molecule type" value="Genomic_DNA"/>
</dbReference>
<evidence type="ECO:0000256" key="2">
    <source>
        <dbReference type="ARBA" id="ARBA00022448"/>
    </source>
</evidence>
<dbReference type="GO" id="GO:0031201">
    <property type="term" value="C:SNARE complex"/>
    <property type="evidence" value="ECO:0007669"/>
    <property type="project" value="TreeGrafter"/>
</dbReference>
<dbReference type="PANTHER" id="PTHR12825:SF0">
    <property type="entry name" value="VESICLE TRANSPORT PROTEIN SEC20"/>
    <property type="match status" value="1"/>
</dbReference>
<dbReference type="OMA" id="RIIMVVG"/>
<protein>
    <recommendedName>
        <fullName evidence="13">Sec20 C-terminal domain-containing protein</fullName>
    </recommendedName>
</protein>
<dbReference type="Pfam" id="PF03908">
    <property type="entry name" value="Sec20"/>
    <property type="match status" value="1"/>
</dbReference>
<dbReference type="GO" id="GO:0005789">
    <property type="term" value="C:endoplasmic reticulum membrane"/>
    <property type="evidence" value="ECO:0007669"/>
    <property type="project" value="UniProtKB-SubCell"/>
</dbReference>
<evidence type="ECO:0000256" key="7">
    <source>
        <dbReference type="ARBA" id="ARBA00023054"/>
    </source>
</evidence>
<keyword evidence="6 12" id="KW-1133">Transmembrane helix</keyword>
<evidence type="ECO:0000256" key="1">
    <source>
        <dbReference type="ARBA" id="ARBA00004163"/>
    </source>
</evidence>
<comment type="subcellular location">
    <subcellularLocation>
        <location evidence="1">Endoplasmic reticulum membrane</location>
        <topology evidence="1">Single-pass type IV membrane protein</topology>
    </subcellularLocation>
</comment>
<reference evidence="14 15" key="1">
    <citation type="journal article" date="2021" name="Nat. Plants">
        <title>The Taxus genome provides insights into paclitaxel biosynthesis.</title>
        <authorList>
            <person name="Xiong X."/>
            <person name="Gou J."/>
            <person name="Liao Q."/>
            <person name="Li Y."/>
            <person name="Zhou Q."/>
            <person name="Bi G."/>
            <person name="Li C."/>
            <person name="Du R."/>
            <person name="Wang X."/>
            <person name="Sun T."/>
            <person name="Guo L."/>
            <person name="Liang H."/>
            <person name="Lu P."/>
            <person name="Wu Y."/>
            <person name="Zhang Z."/>
            <person name="Ro D.K."/>
            <person name="Shang Y."/>
            <person name="Huang S."/>
            <person name="Yan J."/>
        </authorList>
    </citation>
    <scope>NUCLEOTIDE SEQUENCE [LARGE SCALE GENOMIC DNA]</scope>
    <source>
        <strain evidence="14">Ta-2019</strain>
    </source>
</reference>
<evidence type="ECO:0000256" key="4">
    <source>
        <dbReference type="ARBA" id="ARBA00022824"/>
    </source>
</evidence>
<gene>
    <name evidence="14" type="ORF">KI387_022201</name>
</gene>
<feature type="coiled-coil region" evidence="10">
    <location>
        <begin position="81"/>
        <end position="122"/>
    </location>
</feature>